<sequence>MMMELSDHCKITHNSPEDPPTPYCHRKRNNNNEKVKKSNHLSPISSFSFASSSSSCFFCTMDEPDPSLRRAGLAKCFKEIPLSDDPDHVLVLSFLWSAAMSHPDDPEFPSLGLFDCLVKLIRRGLTDGSWLLKDQNIYIPYYASHVLGSYAMNKAQLAEKVMKSGAVQPLVEMMRGRLSWVEQRVAVRVLGHLASHDASFQAITSLELHIEIVQLAMGIASRCLEVIYSEFICINESKRLKYQCNLLTRGLGGAEVENRKAEEWAMQLQSWSLYLLNCFAKKEICLDLMCTNYFLKELCAMWGGLAHSPQLSCGTRLIRTLCRTKFGRKRIADSKEFIYFLCNLSRSSDDCQVIAIDALLNLLRDLDTRYKIIDIATVYLVDLVEMEGLGDVITQVLLQDYHMVRYGNLKLGTEAARGALAEAWEVKVERRKEERLMTEDEVTKRKYIVRSLRKEANRHFRSGEIEKATEHYTKALDHCTLRMTRERVVIYSNRAQCHLVMRHAESAIRDATRAVALSGAAGMHGRSLWRRSQAYDMVGLERQSLMDCLMFINQRVRSEGGEEKIPYYAARMLNKQMNATWVFARARAKAGVSESQVDFGANKARNGTPNNPKEGIFSTDRRKRKAGGGRRRTRHGISIKLLPTTLPNNSKIVEQEH</sequence>
<dbReference type="Gene3D" id="1.25.40.10">
    <property type="entry name" value="Tetratricopeptide repeat domain"/>
    <property type="match status" value="1"/>
</dbReference>
<feature type="compositionally biased region" description="Basic and acidic residues" evidence="1">
    <location>
        <begin position="1"/>
        <end position="10"/>
    </location>
</feature>
<accession>A0A6P8DQU9</accession>
<evidence type="ECO:0000313" key="4">
    <source>
        <dbReference type="RefSeq" id="XP_031395691.1"/>
    </source>
</evidence>
<dbReference type="PANTHER" id="PTHR46578">
    <property type="entry name" value="ARM-REPEAT/TETRATRICOPEPTIDE REPEAT (TPR)-LIKE PROTEIN"/>
    <property type="match status" value="1"/>
</dbReference>
<feature type="region of interest" description="Disordered" evidence="1">
    <location>
        <begin position="1"/>
        <end position="38"/>
    </location>
</feature>
<feature type="domain" description="ARM repeat N-terminal plant" evidence="2">
    <location>
        <begin position="51"/>
        <end position="290"/>
    </location>
</feature>
<gene>
    <name evidence="4" type="primary">LOC116206986</name>
</gene>
<dbReference type="SUPFAM" id="SSF48371">
    <property type="entry name" value="ARM repeat"/>
    <property type="match status" value="1"/>
</dbReference>
<reference evidence="4" key="2">
    <citation type="submission" date="2025-08" db="UniProtKB">
        <authorList>
            <consortium name="RefSeq"/>
        </authorList>
    </citation>
    <scope>IDENTIFICATION</scope>
    <source>
        <tissue evidence="4">Leaf</tissue>
    </source>
</reference>
<dbReference type="GeneID" id="116206986"/>
<dbReference type="AlphaFoldDB" id="A0A6P8DQU9"/>
<dbReference type="PANTHER" id="PTHR46578:SF4">
    <property type="entry name" value="ARM-REPEAT_TETRATRICOPEPTIDE REPEAT (TPR)-LIKE PROTEIN"/>
    <property type="match status" value="1"/>
</dbReference>
<feature type="compositionally biased region" description="Basic residues" evidence="1">
    <location>
        <begin position="621"/>
        <end position="636"/>
    </location>
</feature>
<reference evidence="3" key="1">
    <citation type="journal article" date="2020" name="Plant Biotechnol. J.">
        <title>The pomegranate (Punica granatum L.) draft genome dissects genetic divergence between soft- and hard-seeded cultivars.</title>
        <authorList>
            <person name="Luo X."/>
            <person name="Li H."/>
            <person name="Wu Z."/>
            <person name="Yao W."/>
            <person name="Zhao P."/>
            <person name="Cao D."/>
            <person name="Yu H."/>
            <person name="Li K."/>
            <person name="Poudel K."/>
            <person name="Zhao D."/>
            <person name="Zhang F."/>
            <person name="Xia X."/>
            <person name="Chen L."/>
            <person name="Wang Q."/>
            <person name="Jing D."/>
            <person name="Cao S."/>
        </authorList>
    </citation>
    <scope>NUCLEOTIDE SEQUENCE [LARGE SCALE GENOMIC DNA]</scope>
    <source>
        <strain evidence="3">cv. Tunisia</strain>
    </source>
</reference>
<dbReference type="SUPFAM" id="SSF48452">
    <property type="entry name" value="TPR-like"/>
    <property type="match status" value="1"/>
</dbReference>
<evidence type="ECO:0000259" key="2">
    <source>
        <dbReference type="Pfam" id="PF26524"/>
    </source>
</evidence>
<name>A0A6P8DQU9_PUNGR</name>
<dbReference type="OrthoDB" id="1872379at2759"/>
<organism evidence="3 4">
    <name type="scientific">Punica granatum</name>
    <name type="common">Pomegranate</name>
    <dbReference type="NCBI Taxonomy" id="22663"/>
    <lineage>
        <taxon>Eukaryota</taxon>
        <taxon>Viridiplantae</taxon>
        <taxon>Streptophyta</taxon>
        <taxon>Embryophyta</taxon>
        <taxon>Tracheophyta</taxon>
        <taxon>Spermatophyta</taxon>
        <taxon>Magnoliopsida</taxon>
        <taxon>eudicotyledons</taxon>
        <taxon>Gunneridae</taxon>
        <taxon>Pentapetalae</taxon>
        <taxon>rosids</taxon>
        <taxon>malvids</taxon>
        <taxon>Myrtales</taxon>
        <taxon>Lythraceae</taxon>
        <taxon>Punica</taxon>
    </lineage>
</organism>
<feature type="region of interest" description="Disordered" evidence="1">
    <location>
        <begin position="600"/>
        <end position="636"/>
    </location>
</feature>
<dbReference type="InterPro" id="IPR011989">
    <property type="entry name" value="ARM-like"/>
</dbReference>
<dbReference type="InterPro" id="IPR016024">
    <property type="entry name" value="ARM-type_fold"/>
</dbReference>
<dbReference type="InterPro" id="IPR058868">
    <property type="entry name" value="ARM_7"/>
</dbReference>
<dbReference type="RefSeq" id="XP_031395691.1">
    <property type="nucleotide sequence ID" value="XM_031539831.1"/>
</dbReference>
<dbReference type="Gene3D" id="1.25.10.10">
    <property type="entry name" value="Leucine-rich Repeat Variant"/>
    <property type="match status" value="1"/>
</dbReference>
<dbReference type="Proteomes" id="UP000515151">
    <property type="component" value="Chromosome 5"/>
</dbReference>
<keyword evidence="3" id="KW-1185">Reference proteome</keyword>
<evidence type="ECO:0000256" key="1">
    <source>
        <dbReference type="SAM" id="MobiDB-lite"/>
    </source>
</evidence>
<protein>
    <submittedName>
        <fullName evidence="4">Uncharacterized protein LOC116206986</fullName>
    </submittedName>
</protein>
<dbReference type="InterPro" id="IPR011990">
    <property type="entry name" value="TPR-like_helical_dom_sf"/>
</dbReference>
<dbReference type="Pfam" id="PF26524">
    <property type="entry name" value="ARM_7"/>
    <property type="match status" value="1"/>
</dbReference>
<evidence type="ECO:0000313" key="3">
    <source>
        <dbReference type="Proteomes" id="UP000515151"/>
    </source>
</evidence>
<proteinExistence type="predicted"/>